<evidence type="ECO:0000259" key="3">
    <source>
        <dbReference type="PROSITE" id="PS50106"/>
    </source>
</evidence>
<sequence>MPRLKLRTPTTNRYDPMLEQLLQRQAVDSVAYRRQGLQDNVRGNTRELATTVDDMEAAQCRRCDISEVHHRLQQTRPKSICVPPGGYKWDSGTPPNLQRQGETKENDQPDNRAVRYAGRAVPAPSPTASRRALPRRRVGGAALQRAASRLYRAGAGAEGAASKAVAGGGGEPPENAVVGPEFVVKAALPPGSLAVGTGRPTVLMVILLSGRRLEVGCDVNRTTAGQLFETIVEYEHLEDNFMLGLSALIAGDFVFLPSDTRLFKALSSTDGSDRSPVLFVRVRFFLPKGSVMTNHAQHALYLQVRRSLLEHQLPCPFRKIIELAGLALQAEFGNFSEKDHGKRDYFLLEHYVPETMSCVTKDTERLKKELIDAHISRKDLSREQAEQMFVSLAQALPHYGGHFYTAVWVWKDMAMNRQVEQRPVWLRVSAEGIGIYERGAPTTASPGGPIAYAHFGWRAIRTLCYSKRYLCILPHKDGDDTVHKQLKKYKLRMEHNKSYFAFRLASLHHQFFLRLRTEYDSLPSLSRQFGVPLKSVKDDANSVRRLESNYRHGAGDGTVNAGTEFDIEFRSSSRTDGLKSALWLSKRFEDDRRLNESIDEERQNNENERPNKDYGSFQSTGIKACSVLTSSSNNVASLCPFDLRADETLGDSLAARLQDASFVDGERRLTAVTLLRKGADRGLGIRIAAGEDGGVYVAAVMLQRAGERDIGPGDQVIAVNGTSLLGVPYERAVQLLQDACGDEVQLMIATERPSIVVQAPSESSSESNSGSHRSAEEKYVTESCRDVHNFKKHPPTPPQSVPYHKHIRYEIESDLRCAGTVSTGFKERMEGFPLMKVFSKSCSNLTSSNTAVVVDMIKKQEAEQDVLDNKNAEAFTKVAVPRSFGTGRKWRGPVRYPVTPVRKTTSEATSPATVEDYNVHFRDGHYDGSSVSEGINCDITMI</sequence>
<dbReference type="InterPro" id="IPR019748">
    <property type="entry name" value="FERM_central"/>
</dbReference>
<feature type="region of interest" description="Disordered" evidence="1">
    <location>
        <begin position="757"/>
        <end position="777"/>
    </location>
</feature>
<feature type="domain" description="FERM" evidence="2">
    <location>
        <begin position="201"/>
        <end position="516"/>
    </location>
</feature>
<evidence type="ECO:0008006" key="6">
    <source>
        <dbReference type="Google" id="ProtNLM"/>
    </source>
</evidence>
<dbReference type="Proteomes" id="UP000410492">
    <property type="component" value="Unassembled WGS sequence"/>
</dbReference>
<dbReference type="PANTHER" id="PTHR46900">
    <property type="entry name" value="TYROSINE-PROTEIN PHOSPHATASE NON-RECEPTOR TYPE 13"/>
    <property type="match status" value="1"/>
</dbReference>
<dbReference type="SUPFAM" id="SSF50156">
    <property type="entry name" value="PDZ domain-like"/>
    <property type="match status" value="1"/>
</dbReference>
<dbReference type="PRINTS" id="PR00935">
    <property type="entry name" value="BAND41"/>
</dbReference>
<dbReference type="SMART" id="SM01196">
    <property type="entry name" value="FERM_C"/>
    <property type="match status" value="1"/>
</dbReference>
<dbReference type="Gene3D" id="2.30.29.30">
    <property type="entry name" value="Pleckstrin-homology domain (PH domain)/Phosphotyrosine-binding domain (PTB)"/>
    <property type="match status" value="1"/>
</dbReference>
<dbReference type="InterPro" id="IPR035963">
    <property type="entry name" value="FERM_2"/>
</dbReference>
<evidence type="ECO:0000313" key="5">
    <source>
        <dbReference type="Proteomes" id="UP000410492"/>
    </source>
</evidence>
<dbReference type="SUPFAM" id="SSF47031">
    <property type="entry name" value="Second domain of FERM"/>
    <property type="match status" value="1"/>
</dbReference>
<dbReference type="Pfam" id="PF00595">
    <property type="entry name" value="PDZ"/>
    <property type="match status" value="1"/>
</dbReference>
<gene>
    <name evidence="4" type="ORF">CALMAC_LOCUS7425</name>
</gene>
<reference evidence="4 5" key="1">
    <citation type="submission" date="2019-01" db="EMBL/GenBank/DDBJ databases">
        <authorList>
            <person name="Sayadi A."/>
        </authorList>
    </citation>
    <scope>NUCLEOTIDE SEQUENCE [LARGE SCALE GENOMIC DNA]</scope>
</reference>
<dbReference type="InterPro" id="IPR019747">
    <property type="entry name" value="FERM_CS"/>
</dbReference>
<dbReference type="InterPro" id="IPR019749">
    <property type="entry name" value="Band_41_domain"/>
</dbReference>
<dbReference type="CDD" id="cd14473">
    <property type="entry name" value="FERM_B-lobe"/>
    <property type="match status" value="1"/>
</dbReference>
<dbReference type="GO" id="GO:0030182">
    <property type="term" value="P:neuron differentiation"/>
    <property type="evidence" value="ECO:0007669"/>
    <property type="project" value="UniProtKB-ARBA"/>
</dbReference>
<dbReference type="PROSITE" id="PS50106">
    <property type="entry name" value="PDZ"/>
    <property type="match status" value="1"/>
</dbReference>
<feature type="region of interest" description="Disordered" evidence="1">
    <location>
        <begin position="595"/>
        <end position="615"/>
    </location>
</feature>
<dbReference type="PANTHER" id="PTHR46900:SF2">
    <property type="entry name" value="TYROSINE-PROTEIN PHOSPHATASE NON-RECEPTOR TYPE 13"/>
    <property type="match status" value="1"/>
</dbReference>
<dbReference type="Gene3D" id="1.20.80.10">
    <property type="match status" value="1"/>
</dbReference>
<dbReference type="OrthoDB" id="123971at2759"/>
<dbReference type="Pfam" id="PF09380">
    <property type="entry name" value="FERM_C"/>
    <property type="match status" value="1"/>
</dbReference>
<dbReference type="AlphaFoldDB" id="A0A653CAN9"/>
<feature type="domain" description="PDZ" evidence="3">
    <location>
        <begin position="671"/>
        <end position="739"/>
    </location>
</feature>
<dbReference type="GO" id="GO:0071944">
    <property type="term" value="C:cell periphery"/>
    <property type="evidence" value="ECO:0007669"/>
    <property type="project" value="UniProtKB-ARBA"/>
</dbReference>
<dbReference type="EMBL" id="CAACVG010007302">
    <property type="protein sequence ID" value="VEN44743.1"/>
    <property type="molecule type" value="Genomic_DNA"/>
</dbReference>
<feature type="compositionally biased region" description="Basic and acidic residues" evidence="1">
    <location>
        <begin position="101"/>
        <end position="113"/>
    </location>
</feature>
<feature type="compositionally biased region" description="Basic and acidic residues" evidence="1">
    <location>
        <begin position="595"/>
        <end position="612"/>
    </location>
</feature>
<proteinExistence type="predicted"/>
<dbReference type="Gene3D" id="2.30.42.10">
    <property type="match status" value="1"/>
</dbReference>
<dbReference type="InterPro" id="IPR052074">
    <property type="entry name" value="NonRcpt_TyrProt_Phosphatase"/>
</dbReference>
<organism evidence="4 5">
    <name type="scientific">Callosobruchus maculatus</name>
    <name type="common">Southern cowpea weevil</name>
    <name type="synonym">Pulse bruchid</name>
    <dbReference type="NCBI Taxonomy" id="64391"/>
    <lineage>
        <taxon>Eukaryota</taxon>
        <taxon>Metazoa</taxon>
        <taxon>Ecdysozoa</taxon>
        <taxon>Arthropoda</taxon>
        <taxon>Hexapoda</taxon>
        <taxon>Insecta</taxon>
        <taxon>Pterygota</taxon>
        <taxon>Neoptera</taxon>
        <taxon>Endopterygota</taxon>
        <taxon>Coleoptera</taxon>
        <taxon>Polyphaga</taxon>
        <taxon>Cucujiformia</taxon>
        <taxon>Chrysomeloidea</taxon>
        <taxon>Chrysomelidae</taxon>
        <taxon>Bruchinae</taxon>
        <taxon>Bruchini</taxon>
        <taxon>Callosobruchus</taxon>
    </lineage>
</organism>
<dbReference type="CDD" id="cd00136">
    <property type="entry name" value="PDZ_canonical"/>
    <property type="match status" value="1"/>
</dbReference>
<dbReference type="GO" id="GO:0009887">
    <property type="term" value="P:animal organ morphogenesis"/>
    <property type="evidence" value="ECO:0007669"/>
    <property type="project" value="UniProtKB-ARBA"/>
</dbReference>
<protein>
    <recommendedName>
        <fullName evidence="6">FERM domain-containing protein</fullName>
    </recommendedName>
</protein>
<evidence type="ECO:0000256" key="1">
    <source>
        <dbReference type="SAM" id="MobiDB-lite"/>
    </source>
</evidence>
<dbReference type="InterPro" id="IPR001478">
    <property type="entry name" value="PDZ"/>
</dbReference>
<feature type="compositionally biased region" description="Low complexity" evidence="1">
    <location>
        <begin position="761"/>
        <end position="772"/>
    </location>
</feature>
<dbReference type="InterPro" id="IPR011993">
    <property type="entry name" value="PH-like_dom_sf"/>
</dbReference>
<dbReference type="InterPro" id="IPR014352">
    <property type="entry name" value="FERM/acyl-CoA-bd_prot_sf"/>
</dbReference>
<feature type="region of interest" description="Disordered" evidence="1">
    <location>
        <begin position="77"/>
        <end position="137"/>
    </location>
</feature>
<dbReference type="SMART" id="SM00295">
    <property type="entry name" value="B41"/>
    <property type="match status" value="1"/>
</dbReference>
<evidence type="ECO:0000313" key="4">
    <source>
        <dbReference type="EMBL" id="VEN44743.1"/>
    </source>
</evidence>
<dbReference type="SUPFAM" id="SSF50729">
    <property type="entry name" value="PH domain-like"/>
    <property type="match status" value="1"/>
</dbReference>
<dbReference type="InterPro" id="IPR018980">
    <property type="entry name" value="FERM_PH-like_C"/>
</dbReference>
<name>A0A653CAN9_CALMS</name>
<evidence type="ECO:0000259" key="2">
    <source>
        <dbReference type="PROSITE" id="PS50057"/>
    </source>
</evidence>
<keyword evidence="5" id="KW-1185">Reference proteome</keyword>
<dbReference type="PROSITE" id="PS50057">
    <property type="entry name" value="FERM_3"/>
    <property type="match status" value="1"/>
</dbReference>
<accession>A0A653CAN9</accession>
<dbReference type="PROSITE" id="PS00661">
    <property type="entry name" value="FERM_2"/>
    <property type="match status" value="1"/>
</dbReference>
<dbReference type="Pfam" id="PF00373">
    <property type="entry name" value="FERM_M"/>
    <property type="match status" value="1"/>
</dbReference>
<dbReference type="InterPro" id="IPR000299">
    <property type="entry name" value="FERM_domain"/>
</dbReference>
<dbReference type="SMART" id="SM00228">
    <property type="entry name" value="PDZ"/>
    <property type="match status" value="1"/>
</dbReference>
<dbReference type="InterPro" id="IPR036034">
    <property type="entry name" value="PDZ_sf"/>
</dbReference>